<dbReference type="AlphaFoldDB" id="F4L366"/>
<keyword evidence="2" id="KW-1185">Reference proteome</keyword>
<dbReference type="Proteomes" id="UP000008461">
    <property type="component" value="Chromosome"/>
</dbReference>
<gene>
    <name evidence="1" type="ordered locus">Halhy_2860</name>
</gene>
<evidence type="ECO:0000313" key="2">
    <source>
        <dbReference type="Proteomes" id="UP000008461"/>
    </source>
</evidence>
<dbReference type="HOGENOM" id="CLU_147300_0_0_10"/>
<name>F4L366_HALH1</name>
<dbReference type="KEGG" id="hhy:Halhy_2860"/>
<dbReference type="EMBL" id="CP002691">
    <property type="protein sequence ID" value="AEE50725.1"/>
    <property type="molecule type" value="Genomic_DNA"/>
</dbReference>
<sequence length="143" mass="15758">MYTAFVVSSIVEDNPIGDKIDTHNVQLLEQLLNATVQLAAYGTGVAGIAGVFLGTAPEDVIHEEEISFEPSTREAYLQLRLPYAALEPATEQEVLGLMARRYLQGLRDLARVAQAADFDWARLVQDVQGLFVAEGLVDDEFFE</sequence>
<organism evidence="1 2">
    <name type="scientific">Haliscomenobacter hydrossis (strain ATCC 27775 / DSM 1100 / LMG 10767 / O)</name>
    <dbReference type="NCBI Taxonomy" id="760192"/>
    <lineage>
        <taxon>Bacteria</taxon>
        <taxon>Pseudomonadati</taxon>
        <taxon>Bacteroidota</taxon>
        <taxon>Saprospiria</taxon>
        <taxon>Saprospirales</taxon>
        <taxon>Haliscomenobacteraceae</taxon>
        <taxon>Haliscomenobacter</taxon>
    </lineage>
</organism>
<reference key="2">
    <citation type="submission" date="2011-04" db="EMBL/GenBank/DDBJ databases">
        <title>Complete sequence of chromosome of Haliscomenobacter hydrossis DSM 1100.</title>
        <authorList>
            <consortium name="US DOE Joint Genome Institute (JGI-PGF)"/>
            <person name="Lucas S."/>
            <person name="Han J."/>
            <person name="Lapidus A."/>
            <person name="Bruce D."/>
            <person name="Goodwin L."/>
            <person name="Pitluck S."/>
            <person name="Peters L."/>
            <person name="Kyrpides N."/>
            <person name="Mavromatis K."/>
            <person name="Ivanova N."/>
            <person name="Ovchinnikova G."/>
            <person name="Pagani I."/>
            <person name="Daligault H."/>
            <person name="Detter J.C."/>
            <person name="Han C."/>
            <person name="Land M."/>
            <person name="Hauser L."/>
            <person name="Markowitz V."/>
            <person name="Cheng J.-F."/>
            <person name="Hugenholtz P."/>
            <person name="Woyke T."/>
            <person name="Wu D."/>
            <person name="Verbarg S."/>
            <person name="Frueling A."/>
            <person name="Brambilla E."/>
            <person name="Klenk H.-P."/>
            <person name="Eisen J.A."/>
        </authorList>
    </citation>
    <scope>NUCLEOTIDE SEQUENCE</scope>
    <source>
        <strain>DSM 1100</strain>
    </source>
</reference>
<reference evidence="1 2" key="1">
    <citation type="journal article" date="2011" name="Stand. Genomic Sci.">
        <title>Complete genome sequence of Haliscomenobacter hydrossis type strain (O).</title>
        <authorList>
            <consortium name="US DOE Joint Genome Institute (JGI-PGF)"/>
            <person name="Daligault H."/>
            <person name="Lapidus A."/>
            <person name="Zeytun A."/>
            <person name="Nolan M."/>
            <person name="Lucas S."/>
            <person name="Del Rio T.G."/>
            <person name="Tice H."/>
            <person name="Cheng J.F."/>
            <person name="Tapia R."/>
            <person name="Han C."/>
            <person name="Goodwin L."/>
            <person name="Pitluck S."/>
            <person name="Liolios K."/>
            <person name="Pagani I."/>
            <person name="Ivanova N."/>
            <person name="Huntemann M."/>
            <person name="Mavromatis K."/>
            <person name="Mikhailova N."/>
            <person name="Pati A."/>
            <person name="Chen A."/>
            <person name="Palaniappan K."/>
            <person name="Land M."/>
            <person name="Hauser L."/>
            <person name="Brambilla E.M."/>
            <person name="Rohde M."/>
            <person name="Verbarg S."/>
            <person name="Goker M."/>
            <person name="Bristow J."/>
            <person name="Eisen J.A."/>
            <person name="Markowitz V."/>
            <person name="Hugenholtz P."/>
            <person name="Kyrpides N.C."/>
            <person name="Klenk H.P."/>
            <person name="Woyke T."/>
        </authorList>
    </citation>
    <scope>NUCLEOTIDE SEQUENCE [LARGE SCALE GENOMIC DNA]</scope>
    <source>
        <strain evidence="2">ATCC 27775 / DSM 1100 / LMG 10767 / O</strain>
    </source>
</reference>
<dbReference type="RefSeq" id="WP_013765271.1">
    <property type="nucleotide sequence ID" value="NC_015510.1"/>
</dbReference>
<proteinExistence type="predicted"/>
<protein>
    <submittedName>
        <fullName evidence="1">Uncharacterized protein</fullName>
    </submittedName>
</protein>
<evidence type="ECO:0000313" key="1">
    <source>
        <dbReference type="EMBL" id="AEE50725.1"/>
    </source>
</evidence>
<accession>F4L366</accession>